<dbReference type="SMART" id="SM00138">
    <property type="entry name" value="MeTrc"/>
    <property type="match status" value="1"/>
</dbReference>
<dbReference type="SUPFAM" id="SSF47757">
    <property type="entry name" value="Chemotaxis receptor methyltransferase CheR, N-terminal domain"/>
    <property type="match status" value="1"/>
</dbReference>
<dbReference type="GO" id="GO:0005737">
    <property type="term" value="C:cytoplasm"/>
    <property type="evidence" value="ECO:0007669"/>
    <property type="project" value="InterPro"/>
</dbReference>
<evidence type="ECO:0000259" key="9">
    <source>
        <dbReference type="PROSITE" id="PS50123"/>
    </source>
</evidence>
<dbReference type="GO" id="GO:0008983">
    <property type="term" value="F:protein-glutamate O-methyltransferase activity"/>
    <property type="evidence" value="ECO:0007669"/>
    <property type="project" value="UniProtKB-EC"/>
</dbReference>
<keyword evidence="3" id="KW-0489">Methyltransferase</keyword>
<dbReference type="Pfam" id="PF13596">
    <property type="entry name" value="PAS_10"/>
    <property type="match status" value="1"/>
</dbReference>
<dbReference type="PRINTS" id="PR00996">
    <property type="entry name" value="CHERMTFRASE"/>
</dbReference>
<dbReference type="PANTHER" id="PTHR24422:SF27">
    <property type="entry name" value="PROTEIN-GLUTAMATE O-METHYLTRANSFERASE"/>
    <property type="match status" value="1"/>
</dbReference>
<dbReference type="InterPro" id="IPR036804">
    <property type="entry name" value="CheR_N_sf"/>
</dbReference>
<feature type="active site" evidence="6">
    <location>
        <position position="160"/>
    </location>
</feature>
<dbReference type="AlphaFoldDB" id="A0A3G8YF59"/>
<dbReference type="KEGG" id="dph:EHF33_13365"/>
<dbReference type="Proteomes" id="UP000276417">
    <property type="component" value="Chromosome 1"/>
</dbReference>
<dbReference type="PANTHER" id="PTHR24422">
    <property type="entry name" value="CHEMOTAXIS PROTEIN METHYLTRANSFERASE"/>
    <property type="match status" value="1"/>
</dbReference>
<dbReference type="Gene3D" id="3.30.450.20">
    <property type="entry name" value="PAS domain"/>
    <property type="match status" value="1"/>
</dbReference>
<dbReference type="OrthoDB" id="9816309at2"/>
<evidence type="ECO:0000256" key="3">
    <source>
        <dbReference type="ARBA" id="ARBA00022603"/>
    </source>
</evidence>
<keyword evidence="6" id="KW-0378">Hydrolase</keyword>
<feature type="active site" evidence="6">
    <location>
        <position position="70"/>
    </location>
</feature>
<evidence type="ECO:0000313" key="10">
    <source>
        <dbReference type="EMBL" id="AZI43613.1"/>
    </source>
</evidence>
<dbReference type="EC" id="2.1.1.80" evidence="2"/>
<dbReference type="InterPro" id="IPR022642">
    <property type="entry name" value="CheR_C"/>
</dbReference>
<feature type="active site" evidence="6">
    <location>
        <position position="43"/>
    </location>
</feature>
<sequence>MSEQPPTPPPASEQTTTDLPAVDAASSLSPALPPALIVGIGGSAGALDAYERFFVGLPLGSQMAFVVISHLDPHQESLMPEILQRCTVLHVEAVRDGTVIKADSVYVAPPGFSVAVRGGTLQLQALSQAKGHTIDAFFVSLAADQGERAACVVLSGMGKDGTAGAQAIKEAGGRVLVQDPSTAEFGSMPLSAVTAGVADAVLPAEELATRLYTWVNAKSLTPVIGSNLEVEPTELHNMLLLVRSRTGHDFSGYKPSTLVRRIDRRMKSQRIQTFAEYSRMLESSPSETEALFQDLTINVTRFFRDPDAFGQLKEHLRSMLLLRDPPQSSLRVWVPGCASGEEAYSVAIILHELVEELGRPLNIQIFATDIDQQAIDAARLSVYPLSIAHVVSAQRLQKYFRRSEEGYQIQGFIRESVVFALHNTFSDPPFTRLDLLCCRNMLIYFRAELQQRVLGVFHYALNPGGLLFLGTSETLGAQRDHFAALDSHWRIYRRGPEAARPLPSGQMTPRGAGGLSRGAAPFQGVLALPHRTLSQQVQRVLLSQYAPPAVVINASGDILFVNGQTGRYLQLPSGTGSTNNVLEMVKDGLRYDLASGIREVQRDQREVVVHHQFFTDGGSEGGGAVGSRAVGLDITLRPLHGPEQGLVIIIFREQSGPAQLLSVQTGQLDQVQSLTRELQHTRETLQANIEEMLISVEELKSTNEEYQTTIEELKSTNEELMTSKEELQSLNEELITSNSEHRMVITELGQINDDMNNLLESAGIATLFLGNDFRIKRFTPKFASVIRLLPSDIGRPISDFHLKLNYPYVLRDIGQVLETLLPFETQVQTQDGHWHLLRITPYRTANNFIDGVVVALTDLDVVKNLEAEVRLSARYAQALLEGLPDPVLVFDQHSRLVTANPALIRLLPDAEPQTLLADVSGVFGRQDVQAMLDKVIAGRNPEALELALSDELQAQRFKFSAWPISAEVAQPPLYLLLLEALPRALSAEQSPPQI</sequence>
<feature type="domain" description="CheR-type methyltransferase" evidence="9">
    <location>
        <begin position="223"/>
        <end position="475"/>
    </location>
</feature>
<keyword evidence="4" id="KW-0808">Transferase</keyword>
<keyword evidence="6" id="KW-0145">Chemotaxis</keyword>
<dbReference type="Gene3D" id="1.10.155.10">
    <property type="entry name" value="Chemotaxis receptor methyltransferase CheR, N-terminal domain"/>
    <property type="match status" value="1"/>
</dbReference>
<dbReference type="InterPro" id="IPR050903">
    <property type="entry name" value="Bact_Chemotaxis_MeTrfase"/>
</dbReference>
<dbReference type="PROSITE" id="PS50123">
    <property type="entry name" value="CHER"/>
    <property type="match status" value="1"/>
</dbReference>
<dbReference type="GO" id="GO:0032259">
    <property type="term" value="P:methylation"/>
    <property type="evidence" value="ECO:0007669"/>
    <property type="project" value="UniProtKB-KW"/>
</dbReference>
<dbReference type="Pfam" id="PF01739">
    <property type="entry name" value="CheR"/>
    <property type="match status" value="1"/>
</dbReference>
<accession>A0A3G8YF59</accession>
<evidence type="ECO:0000256" key="5">
    <source>
        <dbReference type="ARBA" id="ARBA00022691"/>
    </source>
</evidence>
<dbReference type="Pfam" id="PF03705">
    <property type="entry name" value="CheR_N"/>
    <property type="match status" value="1"/>
</dbReference>
<feature type="domain" description="CheB-type methylesterase" evidence="8">
    <location>
        <begin position="31"/>
        <end position="218"/>
    </location>
</feature>
<keyword evidence="5" id="KW-0949">S-adenosyl-L-methionine</keyword>
<evidence type="ECO:0000256" key="1">
    <source>
        <dbReference type="ARBA" id="ARBA00001541"/>
    </source>
</evidence>
<keyword evidence="7" id="KW-0175">Coiled coil</keyword>
<dbReference type="InterPro" id="IPR035965">
    <property type="entry name" value="PAS-like_dom_sf"/>
</dbReference>
<dbReference type="GO" id="GO:0000156">
    <property type="term" value="F:phosphorelay response regulator activity"/>
    <property type="evidence" value="ECO:0007669"/>
    <property type="project" value="InterPro"/>
</dbReference>
<evidence type="ECO:0000256" key="2">
    <source>
        <dbReference type="ARBA" id="ARBA00012534"/>
    </source>
</evidence>
<dbReference type="GO" id="GO:0006935">
    <property type="term" value="P:chemotaxis"/>
    <property type="evidence" value="ECO:0007669"/>
    <property type="project" value="UniProtKB-UniRule"/>
</dbReference>
<reference evidence="10 11" key="1">
    <citation type="submission" date="2018-11" db="EMBL/GenBank/DDBJ databases">
        <title>Deinococcus shelandsis sp. nov., isolated from South Shetland Islands soil of Antarctica.</title>
        <authorList>
            <person name="Tian J."/>
        </authorList>
    </citation>
    <scope>NUCLEOTIDE SEQUENCE [LARGE SCALE GENOMIC DNA]</scope>
    <source>
        <strain evidence="10 11">S14-83T</strain>
    </source>
</reference>
<dbReference type="GO" id="GO:0008984">
    <property type="term" value="F:protein-glutamate methylesterase activity"/>
    <property type="evidence" value="ECO:0007669"/>
    <property type="project" value="InterPro"/>
</dbReference>
<keyword evidence="11" id="KW-1185">Reference proteome</keyword>
<comment type="catalytic activity">
    <reaction evidence="1">
        <text>L-glutamyl-[protein] + S-adenosyl-L-methionine = [protein]-L-glutamate 5-O-methyl ester + S-adenosyl-L-homocysteine</text>
        <dbReference type="Rhea" id="RHEA:24452"/>
        <dbReference type="Rhea" id="RHEA-COMP:10208"/>
        <dbReference type="Rhea" id="RHEA-COMP:10311"/>
        <dbReference type="ChEBI" id="CHEBI:29973"/>
        <dbReference type="ChEBI" id="CHEBI:57856"/>
        <dbReference type="ChEBI" id="CHEBI:59789"/>
        <dbReference type="ChEBI" id="CHEBI:82795"/>
        <dbReference type="EC" id="2.1.1.80"/>
    </reaction>
</comment>
<dbReference type="InterPro" id="IPR000780">
    <property type="entry name" value="CheR_MeTrfase"/>
</dbReference>
<dbReference type="SUPFAM" id="SSF55785">
    <property type="entry name" value="PYP-like sensor domain (PAS domain)"/>
    <property type="match status" value="2"/>
</dbReference>
<organism evidence="10 11">
    <name type="scientific">Deinococcus psychrotolerans</name>
    <dbReference type="NCBI Taxonomy" id="2489213"/>
    <lineage>
        <taxon>Bacteria</taxon>
        <taxon>Thermotogati</taxon>
        <taxon>Deinococcota</taxon>
        <taxon>Deinococci</taxon>
        <taxon>Deinococcales</taxon>
        <taxon>Deinococcaceae</taxon>
        <taxon>Deinococcus</taxon>
    </lineage>
</organism>
<dbReference type="InterPro" id="IPR035909">
    <property type="entry name" value="CheB_C"/>
</dbReference>
<evidence type="ECO:0000256" key="6">
    <source>
        <dbReference type="PROSITE-ProRule" id="PRU00050"/>
    </source>
</evidence>
<gene>
    <name evidence="10" type="ORF">EHF33_13365</name>
</gene>
<dbReference type="SUPFAM" id="SSF53335">
    <property type="entry name" value="S-adenosyl-L-methionine-dependent methyltransferases"/>
    <property type="match status" value="1"/>
</dbReference>
<evidence type="ECO:0000256" key="4">
    <source>
        <dbReference type="ARBA" id="ARBA00022679"/>
    </source>
</evidence>
<dbReference type="SUPFAM" id="SSF52738">
    <property type="entry name" value="Methylesterase CheB, C-terminal domain"/>
    <property type="match status" value="1"/>
</dbReference>
<dbReference type="Pfam" id="PF13188">
    <property type="entry name" value="PAS_8"/>
    <property type="match status" value="1"/>
</dbReference>
<evidence type="ECO:0000313" key="11">
    <source>
        <dbReference type="Proteomes" id="UP000276417"/>
    </source>
</evidence>
<dbReference type="InterPro" id="IPR000673">
    <property type="entry name" value="Sig_transdc_resp-reg_Me-estase"/>
</dbReference>
<dbReference type="RefSeq" id="WP_124872492.1">
    <property type="nucleotide sequence ID" value="NZ_CP034183.1"/>
</dbReference>
<protein>
    <recommendedName>
        <fullName evidence="2">protein-glutamate O-methyltransferase</fullName>
        <ecNumber evidence="2">2.1.1.80</ecNumber>
    </recommendedName>
</protein>
<evidence type="ECO:0000256" key="7">
    <source>
        <dbReference type="SAM" id="Coils"/>
    </source>
</evidence>
<dbReference type="InterPro" id="IPR022641">
    <property type="entry name" value="CheR_N"/>
</dbReference>
<evidence type="ECO:0000259" key="8">
    <source>
        <dbReference type="PROSITE" id="PS50122"/>
    </source>
</evidence>
<dbReference type="Gene3D" id="3.40.50.150">
    <property type="entry name" value="Vaccinia Virus protein VP39"/>
    <property type="match status" value="1"/>
</dbReference>
<dbReference type="Pfam" id="PF01339">
    <property type="entry name" value="CheB_methylest"/>
    <property type="match status" value="1"/>
</dbReference>
<dbReference type="InterPro" id="IPR029063">
    <property type="entry name" value="SAM-dependent_MTases_sf"/>
</dbReference>
<dbReference type="PROSITE" id="PS50122">
    <property type="entry name" value="CHEB"/>
    <property type="match status" value="1"/>
</dbReference>
<dbReference type="Gene3D" id="3.40.50.180">
    <property type="entry name" value="Methylesterase CheB, C-terminal domain"/>
    <property type="match status" value="1"/>
</dbReference>
<dbReference type="SMART" id="SM00091">
    <property type="entry name" value="PAS"/>
    <property type="match status" value="3"/>
</dbReference>
<dbReference type="EMBL" id="CP034183">
    <property type="protein sequence ID" value="AZI43613.1"/>
    <property type="molecule type" value="Genomic_DNA"/>
</dbReference>
<name>A0A3G8YF59_9DEIO</name>
<dbReference type="CDD" id="cd16434">
    <property type="entry name" value="CheB-CheR_fusion"/>
    <property type="match status" value="1"/>
</dbReference>
<feature type="coiled-coil region" evidence="7">
    <location>
        <begin position="668"/>
        <end position="740"/>
    </location>
</feature>
<dbReference type="InterPro" id="IPR000014">
    <property type="entry name" value="PAS"/>
</dbReference>
<proteinExistence type="predicted"/>